<evidence type="ECO:0000313" key="3">
    <source>
        <dbReference type="EMBL" id="MCY0387457.1"/>
    </source>
</evidence>
<dbReference type="InterPro" id="IPR010333">
    <property type="entry name" value="VirJ"/>
</dbReference>
<dbReference type="Pfam" id="PF06057">
    <property type="entry name" value="VirJ"/>
    <property type="match status" value="2"/>
</dbReference>
<dbReference type="Proteomes" id="UP001082899">
    <property type="component" value="Unassembled WGS sequence"/>
</dbReference>
<dbReference type="PIRSF" id="PIRSF029063">
    <property type="entry name" value="IV_sec_VirJ"/>
    <property type="match status" value="1"/>
</dbReference>
<proteinExistence type="predicted"/>
<reference evidence="3" key="1">
    <citation type="submission" date="2022-11" db="EMBL/GenBank/DDBJ databases">
        <title>Robbsia betulipollinis sp. nov., isolated from pollen of birch (Betula pendula).</title>
        <authorList>
            <person name="Shi H."/>
            <person name="Ambika Manirajan B."/>
            <person name="Ratering S."/>
            <person name="Geissler-Plaum R."/>
            <person name="Schnell S."/>
        </authorList>
    </citation>
    <scope>NUCLEOTIDE SEQUENCE</scope>
    <source>
        <strain evidence="3">Bb-Pol-6</strain>
    </source>
</reference>
<feature type="domain" description="Bacterial virulence" evidence="2">
    <location>
        <begin position="65"/>
        <end position="104"/>
    </location>
</feature>
<feature type="domain" description="Bacterial virulence" evidence="2">
    <location>
        <begin position="287"/>
        <end position="476"/>
    </location>
</feature>
<feature type="chain" id="PRO_5046664703" evidence="1">
    <location>
        <begin position="39"/>
        <end position="485"/>
    </location>
</feature>
<evidence type="ECO:0000256" key="1">
    <source>
        <dbReference type="SAM" id="SignalP"/>
    </source>
</evidence>
<organism evidence="3 4">
    <name type="scientific">Robbsia betulipollinis</name>
    <dbReference type="NCBI Taxonomy" id="2981849"/>
    <lineage>
        <taxon>Bacteria</taxon>
        <taxon>Pseudomonadati</taxon>
        <taxon>Pseudomonadota</taxon>
        <taxon>Betaproteobacteria</taxon>
        <taxon>Burkholderiales</taxon>
        <taxon>Burkholderiaceae</taxon>
        <taxon>Robbsia</taxon>
    </lineage>
</organism>
<feature type="signal peptide" evidence="1">
    <location>
        <begin position="1"/>
        <end position="38"/>
    </location>
</feature>
<evidence type="ECO:0000313" key="4">
    <source>
        <dbReference type="Proteomes" id="UP001082899"/>
    </source>
</evidence>
<dbReference type="Gene3D" id="3.40.50.1820">
    <property type="entry name" value="alpha/beta hydrolase"/>
    <property type="match status" value="1"/>
</dbReference>
<dbReference type="RefSeq" id="WP_267847198.1">
    <property type="nucleotide sequence ID" value="NZ_JAPMXC010000001.1"/>
</dbReference>
<protein>
    <submittedName>
        <fullName evidence="3">Virulence factor family protein</fullName>
    </submittedName>
</protein>
<dbReference type="SUPFAM" id="SSF53474">
    <property type="entry name" value="alpha/beta-Hydrolases"/>
    <property type="match status" value="2"/>
</dbReference>
<accession>A0ABT3ZM15</accession>
<dbReference type="EMBL" id="JAPMXC010000001">
    <property type="protein sequence ID" value="MCY0387457.1"/>
    <property type="molecule type" value="Genomic_DNA"/>
</dbReference>
<gene>
    <name evidence="3" type="ORF">OVY01_09455</name>
</gene>
<dbReference type="InterPro" id="IPR011225">
    <property type="entry name" value="IV_sec_VirJ"/>
</dbReference>
<evidence type="ECO:0000259" key="2">
    <source>
        <dbReference type="Pfam" id="PF06057"/>
    </source>
</evidence>
<dbReference type="InterPro" id="IPR029058">
    <property type="entry name" value="AB_hydrolase_fold"/>
</dbReference>
<name>A0ABT3ZM15_9BURK</name>
<keyword evidence="4" id="KW-1185">Reference proteome</keyword>
<comment type="caution">
    <text evidence="3">The sequence shown here is derived from an EMBL/GenBank/DDBJ whole genome shotgun (WGS) entry which is preliminary data.</text>
</comment>
<sequence length="485" mass="51204">MAIFKNMLSTGRAGLTASLTTRLMGLSLLAGMVPAAHATGVTTTLDGRLYGDVVVAQPVGPMRAFVVLYSGGDGWQRGDQDAAELLARNGALVVGVNTPRYAAKLAATQENKLGCHYLVDDAEAISHQLQREAHSTRYFLPILAGVGQGGLLAERSLARAPANTLSGAIVLNAETQLDARFNPCVPDPTITHVKGFPGFIETGVIAGAGGTGPANKAGTVSSNVPLNAAVSAALNGAPAPRQFTKDTTEAQALLTLLKPHLSAPGAHDEEDLSDLPLIELPAAQPSDMLAIVISGDGGWRDLDKTIAESLQREGIPVVGIDALRYFWSAKTPEQTSHDVARVIQVYGARWHTRHIALVGYSFGASVMPFVYDRLPAPMRAEVSQLSLLGFGPMADFQIRVTGWLGLPASDKALPVLPETAHVPTALLQCFYGAEETETACPDLAKRGATVVKTTGGHHFGHDYDELAREIVTRWRAQIGTPAAGH</sequence>
<keyword evidence="1" id="KW-0732">Signal</keyword>